<evidence type="ECO:0000313" key="10">
    <source>
        <dbReference type="Proteomes" id="UP000244173"/>
    </source>
</evidence>
<reference evidence="9 10" key="1">
    <citation type="submission" date="2018-04" db="EMBL/GenBank/DDBJ databases">
        <title>Denitrifier Microvirgula.</title>
        <authorList>
            <person name="Anderson E."/>
            <person name="Jang J."/>
            <person name="Ishii S."/>
        </authorList>
    </citation>
    <scope>NUCLEOTIDE SEQUENCE [LARGE SCALE GENOMIC DNA]</scope>
    <source>
        <strain evidence="9 10">BE2.4</strain>
    </source>
</reference>
<comment type="catalytic activity">
    <reaction evidence="6">
        <text>cytidine(1402) in 16S rRNA + S-adenosyl-L-methionine = 2'-O-methylcytidine(1402) in 16S rRNA + S-adenosyl-L-homocysteine + H(+)</text>
        <dbReference type="Rhea" id="RHEA:42924"/>
        <dbReference type="Rhea" id="RHEA-COMP:10285"/>
        <dbReference type="Rhea" id="RHEA-COMP:10286"/>
        <dbReference type="ChEBI" id="CHEBI:15378"/>
        <dbReference type="ChEBI" id="CHEBI:57856"/>
        <dbReference type="ChEBI" id="CHEBI:59789"/>
        <dbReference type="ChEBI" id="CHEBI:74495"/>
        <dbReference type="ChEBI" id="CHEBI:82748"/>
        <dbReference type="EC" id="2.1.1.198"/>
    </reaction>
</comment>
<dbReference type="FunFam" id="3.30.950.10:FF:000002">
    <property type="entry name" value="Ribosomal RNA small subunit methyltransferase I"/>
    <property type="match status" value="1"/>
</dbReference>
<dbReference type="InterPro" id="IPR053910">
    <property type="entry name" value="RsmI_HTH"/>
</dbReference>
<feature type="domain" description="Tetrapyrrole methylase" evidence="7">
    <location>
        <begin position="3"/>
        <end position="199"/>
    </location>
</feature>
<dbReference type="Pfam" id="PF00590">
    <property type="entry name" value="TP_methylase"/>
    <property type="match status" value="1"/>
</dbReference>
<organism evidence="9 10">
    <name type="scientific">Microvirgula aerodenitrificans</name>
    <dbReference type="NCBI Taxonomy" id="57480"/>
    <lineage>
        <taxon>Bacteria</taxon>
        <taxon>Pseudomonadati</taxon>
        <taxon>Pseudomonadota</taxon>
        <taxon>Betaproteobacteria</taxon>
        <taxon>Neisseriales</taxon>
        <taxon>Aquaspirillaceae</taxon>
        <taxon>Microvirgula</taxon>
    </lineage>
</organism>
<keyword evidence="4 6" id="KW-0808">Transferase</keyword>
<dbReference type="GO" id="GO:0070677">
    <property type="term" value="F:rRNA (cytosine-2'-O-)-methyltransferase activity"/>
    <property type="evidence" value="ECO:0007669"/>
    <property type="project" value="UniProtKB-UniRule"/>
</dbReference>
<dbReference type="PANTHER" id="PTHR46111:SF1">
    <property type="entry name" value="RIBOSOMAL RNA SMALL SUBUNIT METHYLTRANSFERASE I"/>
    <property type="match status" value="1"/>
</dbReference>
<keyword evidence="3 6" id="KW-0489">Methyltransferase</keyword>
<dbReference type="InterPro" id="IPR014777">
    <property type="entry name" value="4pyrrole_Mease_sub1"/>
</dbReference>
<name>A0A2S0P9C3_9NEIS</name>
<dbReference type="KEGG" id="maer:DAI18_08130"/>
<dbReference type="Gene3D" id="3.40.1010.10">
    <property type="entry name" value="Cobalt-precorrin-4 Transmethylase, Domain 1"/>
    <property type="match status" value="1"/>
</dbReference>
<protein>
    <recommendedName>
        <fullName evidence="6">Ribosomal RNA small subunit methyltransferase I</fullName>
        <ecNumber evidence="6">2.1.1.198</ecNumber>
    </recommendedName>
    <alternativeName>
        <fullName evidence="6">16S rRNA 2'-O-ribose C1402 methyltransferase</fullName>
    </alternativeName>
    <alternativeName>
        <fullName evidence="6">rRNA (cytidine-2'-O-)-methyltransferase RsmI</fullName>
    </alternativeName>
</protein>
<gene>
    <name evidence="6 9" type="primary">rsmI</name>
    <name evidence="9" type="ORF">DAI18_08130</name>
</gene>
<comment type="subcellular location">
    <subcellularLocation>
        <location evidence="6">Cytoplasm</location>
    </subcellularLocation>
</comment>
<dbReference type="InterPro" id="IPR018063">
    <property type="entry name" value="SAM_MeTrfase_RsmI_CS"/>
</dbReference>
<dbReference type="AlphaFoldDB" id="A0A2S0P9C3"/>
<dbReference type="InterPro" id="IPR008189">
    <property type="entry name" value="rRNA_ssu_MeTfrase_I"/>
</dbReference>
<evidence type="ECO:0000313" key="9">
    <source>
        <dbReference type="EMBL" id="AVY94014.1"/>
    </source>
</evidence>
<comment type="similarity">
    <text evidence="6">Belongs to the methyltransferase superfamily. RsmI family.</text>
</comment>
<evidence type="ECO:0000259" key="8">
    <source>
        <dbReference type="Pfam" id="PF23016"/>
    </source>
</evidence>
<dbReference type="InterPro" id="IPR014776">
    <property type="entry name" value="4pyrrole_Mease_sub2"/>
</dbReference>
<dbReference type="OrthoDB" id="9809084at2"/>
<proteinExistence type="inferred from homology"/>
<evidence type="ECO:0000256" key="2">
    <source>
        <dbReference type="ARBA" id="ARBA00022552"/>
    </source>
</evidence>
<dbReference type="NCBIfam" id="TIGR00096">
    <property type="entry name" value="16S rRNA (cytidine(1402)-2'-O)-methyltransferase"/>
    <property type="match status" value="1"/>
</dbReference>
<dbReference type="SUPFAM" id="SSF53790">
    <property type="entry name" value="Tetrapyrrole methylase"/>
    <property type="match status" value="1"/>
</dbReference>
<dbReference type="GO" id="GO:0005737">
    <property type="term" value="C:cytoplasm"/>
    <property type="evidence" value="ECO:0007669"/>
    <property type="project" value="UniProtKB-SubCell"/>
</dbReference>
<evidence type="ECO:0000256" key="1">
    <source>
        <dbReference type="ARBA" id="ARBA00022490"/>
    </source>
</evidence>
<evidence type="ECO:0000256" key="5">
    <source>
        <dbReference type="ARBA" id="ARBA00022691"/>
    </source>
</evidence>
<dbReference type="HAMAP" id="MF_01877">
    <property type="entry name" value="16SrRNA_methyltr_I"/>
    <property type="match status" value="1"/>
</dbReference>
<dbReference type="EC" id="2.1.1.198" evidence="6"/>
<evidence type="ECO:0000256" key="6">
    <source>
        <dbReference type="HAMAP-Rule" id="MF_01877"/>
    </source>
</evidence>
<dbReference type="Pfam" id="PF23016">
    <property type="entry name" value="RsmI_C"/>
    <property type="match status" value="1"/>
</dbReference>
<dbReference type="EMBL" id="CP028519">
    <property type="protein sequence ID" value="AVY94014.1"/>
    <property type="molecule type" value="Genomic_DNA"/>
</dbReference>
<keyword evidence="1 6" id="KW-0963">Cytoplasm</keyword>
<dbReference type="PROSITE" id="PS01296">
    <property type="entry name" value="RSMI"/>
    <property type="match status" value="1"/>
</dbReference>
<accession>A0A2S0P9C3</accession>
<dbReference type="PIRSF" id="PIRSF005917">
    <property type="entry name" value="MTase_YraL"/>
    <property type="match status" value="1"/>
</dbReference>
<dbReference type="CDD" id="cd11648">
    <property type="entry name" value="RsmI"/>
    <property type="match status" value="1"/>
</dbReference>
<comment type="function">
    <text evidence="6">Catalyzes the 2'-O-methylation of the ribose of cytidine 1402 (C1402) in 16S rRNA.</text>
</comment>
<evidence type="ECO:0000256" key="4">
    <source>
        <dbReference type="ARBA" id="ARBA00022679"/>
    </source>
</evidence>
<dbReference type="Proteomes" id="UP000244173">
    <property type="component" value="Chromosome"/>
</dbReference>
<dbReference type="STRING" id="1122240.GCA_000620105_02171"/>
<keyword evidence="2 6" id="KW-0698">rRNA processing</keyword>
<dbReference type="Gene3D" id="3.30.950.10">
    <property type="entry name" value="Methyltransferase, Cobalt-precorrin-4 Transmethylase, Domain 2"/>
    <property type="match status" value="1"/>
</dbReference>
<evidence type="ECO:0000256" key="3">
    <source>
        <dbReference type="ARBA" id="ARBA00022603"/>
    </source>
</evidence>
<keyword evidence="10" id="KW-1185">Reference proteome</keyword>
<dbReference type="InterPro" id="IPR035996">
    <property type="entry name" value="4pyrrol_Methylase_sf"/>
</dbReference>
<sequence length="279" mass="29969">MAATPLGNLADITLRALAAFDAADIVLAEDTRVTGQLLTRYGIRTQLVSVREHNERGMADKVVGWLAEGKLIVQVSDAGTPAVSDPGARLARTVRDAGYAVSPLPGPSAVVAALSASGTQCDRWRFLGFLSPKRKARCDAIAAIADCRDAVVIYEAPHRLIECVTDLVDVLGAGRVIVLARELTKTFETIQRLPAAELAAFIAADPNQCRGEIALIIEPAAASEDEDDDTESRRLLEILLDEKLPVKQASQIVSRMTGANRKALYELALSIRAQDDDQD</sequence>
<dbReference type="InterPro" id="IPR000878">
    <property type="entry name" value="4pyrrol_Mease"/>
</dbReference>
<dbReference type="PANTHER" id="PTHR46111">
    <property type="entry name" value="RIBOSOMAL RNA SMALL SUBUNIT METHYLTRANSFERASE I"/>
    <property type="match status" value="1"/>
</dbReference>
<keyword evidence="5 6" id="KW-0949">S-adenosyl-L-methionine</keyword>
<evidence type="ECO:0000259" key="7">
    <source>
        <dbReference type="Pfam" id="PF00590"/>
    </source>
</evidence>
<feature type="domain" description="RsmI HTH" evidence="8">
    <location>
        <begin position="226"/>
        <end position="271"/>
    </location>
</feature>